<evidence type="ECO:0000256" key="1">
    <source>
        <dbReference type="PROSITE-ProRule" id="PRU00339"/>
    </source>
</evidence>
<sequence length="230" mass="27712">MKIITPLIKILHLKSYLKYINFIYKADLLIQKKEFNEAIRLCEQVEVYLPKLENVYGKEALYELYYIKGCAFMYLSDYDSGICYLTKSLLYKESNKQALDYLGLMYLDKDRFKSRNYFLDSLKINDKDYRTYFNLGLLESTEKNYDEAIINLKKSINLNKEHMASYYKLGTVYFMQNDLVNAQKYISKLVDKYGFQFYKNIQQKDFLENKNLLGSKKSEFIRWIKYEFFK</sequence>
<gene>
    <name evidence="2" type="ORF">HGP29_10980</name>
</gene>
<keyword evidence="3" id="KW-1185">Reference proteome</keyword>
<dbReference type="PROSITE" id="PS50005">
    <property type="entry name" value="TPR"/>
    <property type="match status" value="1"/>
</dbReference>
<protein>
    <recommendedName>
        <fullName evidence="4">Tetratricopeptide repeat protein</fullName>
    </recommendedName>
</protein>
<comment type="caution">
    <text evidence="2">The sequence shown here is derived from an EMBL/GenBank/DDBJ whole genome shotgun (WGS) entry which is preliminary data.</text>
</comment>
<reference evidence="2 3" key="1">
    <citation type="submission" date="2020-04" db="EMBL/GenBank/DDBJ databases">
        <title>Flammeovirga sp. SR4, a novel species isolated from seawater.</title>
        <authorList>
            <person name="Wang X."/>
        </authorList>
    </citation>
    <scope>NUCLEOTIDE SEQUENCE [LARGE SCALE GENOMIC DNA]</scope>
    <source>
        <strain evidence="2 3">SR4</strain>
    </source>
</reference>
<name>A0A7X8SK57_9BACT</name>
<dbReference type="InterPro" id="IPR019734">
    <property type="entry name" value="TPR_rpt"/>
</dbReference>
<proteinExistence type="predicted"/>
<dbReference type="Pfam" id="PF13181">
    <property type="entry name" value="TPR_8"/>
    <property type="match status" value="1"/>
</dbReference>
<accession>A0A7X8SK57</accession>
<keyword evidence="1" id="KW-0802">TPR repeat</keyword>
<dbReference type="SMART" id="SM00028">
    <property type="entry name" value="TPR"/>
    <property type="match status" value="4"/>
</dbReference>
<dbReference type="SUPFAM" id="SSF48452">
    <property type="entry name" value="TPR-like"/>
    <property type="match status" value="1"/>
</dbReference>
<dbReference type="RefSeq" id="WP_168882449.1">
    <property type="nucleotide sequence ID" value="NZ_JABAIL010000003.1"/>
</dbReference>
<dbReference type="Proteomes" id="UP000585050">
    <property type="component" value="Unassembled WGS sequence"/>
</dbReference>
<dbReference type="InterPro" id="IPR011990">
    <property type="entry name" value="TPR-like_helical_dom_sf"/>
</dbReference>
<evidence type="ECO:0000313" key="3">
    <source>
        <dbReference type="Proteomes" id="UP000585050"/>
    </source>
</evidence>
<dbReference type="AlphaFoldDB" id="A0A7X8SK57"/>
<dbReference type="EMBL" id="JABAIL010000003">
    <property type="protein sequence ID" value="NLR91734.1"/>
    <property type="molecule type" value="Genomic_DNA"/>
</dbReference>
<evidence type="ECO:0008006" key="4">
    <source>
        <dbReference type="Google" id="ProtNLM"/>
    </source>
</evidence>
<evidence type="ECO:0000313" key="2">
    <source>
        <dbReference type="EMBL" id="NLR91734.1"/>
    </source>
</evidence>
<feature type="repeat" description="TPR" evidence="1">
    <location>
        <begin position="129"/>
        <end position="162"/>
    </location>
</feature>
<organism evidence="2 3">
    <name type="scientific">Flammeovirga agarivorans</name>
    <dbReference type="NCBI Taxonomy" id="2726742"/>
    <lineage>
        <taxon>Bacteria</taxon>
        <taxon>Pseudomonadati</taxon>
        <taxon>Bacteroidota</taxon>
        <taxon>Cytophagia</taxon>
        <taxon>Cytophagales</taxon>
        <taxon>Flammeovirgaceae</taxon>
        <taxon>Flammeovirga</taxon>
    </lineage>
</organism>
<dbReference type="Gene3D" id="1.25.40.10">
    <property type="entry name" value="Tetratricopeptide repeat domain"/>
    <property type="match status" value="2"/>
</dbReference>